<evidence type="ECO:0000313" key="3">
    <source>
        <dbReference type="Proteomes" id="UP000248340"/>
    </source>
</evidence>
<dbReference type="VEuPathDB" id="FungiDB:BO82DRAFT_416035"/>
<dbReference type="RefSeq" id="XP_025491530.1">
    <property type="nucleotide sequence ID" value="XM_025639982.1"/>
</dbReference>
<keyword evidence="3" id="KW-1185">Reference proteome</keyword>
<proteinExistence type="predicted"/>
<organism evidence="2 3">
    <name type="scientific">Aspergillus uvarum CBS 121591</name>
    <dbReference type="NCBI Taxonomy" id="1448315"/>
    <lineage>
        <taxon>Eukaryota</taxon>
        <taxon>Fungi</taxon>
        <taxon>Dikarya</taxon>
        <taxon>Ascomycota</taxon>
        <taxon>Pezizomycotina</taxon>
        <taxon>Eurotiomycetes</taxon>
        <taxon>Eurotiomycetidae</taxon>
        <taxon>Eurotiales</taxon>
        <taxon>Aspergillaceae</taxon>
        <taxon>Aspergillus</taxon>
        <taxon>Aspergillus subgen. Circumdati</taxon>
    </lineage>
</organism>
<reference evidence="2 3" key="1">
    <citation type="submission" date="2016-12" db="EMBL/GenBank/DDBJ databases">
        <title>The genomes of Aspergillus section Nigri reveals drivers in fungal speciation.</title>
        <authorList>
            <consortium name="DOE Joint Genome Institute"/>
            <person name="Vesth T.C."/>
            <person name="Nybo J."/>
            <person name="Theobald S."/>
            <person name="Brandl J."/>
            <person name="Frisvad J.C."/>
            <person name="Nielsen K.F."/>
            <person name="Lyhne E.K."/>
            <person name="Kogle M.E."/>
            <person name="Kuo A."/>
            <person name="Riley R."/>
            <person name="Clum A."/>
            <person name="Nolan M."/>
            <person name="Lipzen A."/>
            <person name="Salamov A."/>
            <person name="Henrissat B."/>
            <person name="Wiebenga A."/>
            <person name="De Vries R.P."/>
            <person name="Grigoriev I.V."/>
            <person name="Mortensen U.H."/>
            <person name="Andersen M.R."/>
            <person name="Baker S.E."/>
        </authorList>
    </citation>
    <scope>NUCLEOTIDE SEQUENCE [LARGE SCALE GENOMIC DNA]</scope>
    <source>
        <strain evidence="2 3">CBS 121591</strain>
    </source>
</reference>
<evidence type="ECO:0000256" key="1">
    <source>
        <dbReference type="SAM" id="MobiDB-lite"/>
    </source>
</evidence>
<name>A0A319CAP2_9EURO</name>
<feature type="compositionally biased region" description="Basic and acidic residues" evidence="1">
    <location>
        <begin position="173"/>
        <end position="185"/>
    </location>
</feature>
<accession>A0A319CAP2</accession>
<gene>
    <name evidence="2" type="ORF">BO82DRAFT_416035</name>
</gene>
<dbReference type="EMBL" id="KZ821703">
    <property type="protein sequence ID" value="PYH81330.1"/>
    <property type="molecule type" value="Genomic_DNA"/>
</dbReference>
<dbReference type="Proteomes" id="UP000248340">
    <property type="component" value="Unassembled WGS sequence"/>
</dbReference>
<protein>
    <submittedName>
        <fullName evidence="2">Uncharacterized protein</fullName>
    </submittedName>
</protein>
<dbReference type="GeneID" id="37142724"/>
<feature type="region of interest" description="Disordered" evidence="1">
    <location>
        <begin position="129"/>
        <end position="185"/>
    </location>
</feature>
<evidence type="ECO:0000313" key="2">
    <source>
        <dbReference type="EMBL" id="PYH81330.1"/>
    </source>
</evidence>
<sequence length="213" mass="23930">MGNYAKSPPQQRVSPHHRCYRSNRVRAQPGMHFHERSSITTSLRLQRTLPLSLSLRILQTSSRWRRPNDGIRIVGDIREEPRGDELIGPPIELGPALPLPPGRDALPAFLATRVRSPRLKRPEHDLVAAETPAARQHHRRRDPVVGVRQRAAPEEQQRGDVPAGVGAGAMDEPQERPAPDEGHEGLDIDCVCRIRARRDLLHDVEQPVVAERV</sequence>
<dbReference type="AlphaFoldDB" id="A0A319CAP2"/>